<dbReference type="InterPro" id="IPR026444">
    <property type="entry name" value="Secre_tail"/>
</dbReference>
<evidence type="ECO:0000259" key="2">
    <source>
        <dbReference type="Pfam" id="PF18962"/>
    </source>
</evidence>
<gene>
    <name evidence="3" type="ORF">LBV24_03200</name>
</gene>
<protein>
    <submittedName>
        <fullName evidence="3">T9SS type A sorting domain-containing protein</fullName>
    </submittedName>
</protein>
<organism evidence="3 4">
    <name type="scientific">Winogradskyella vincentii</name>
    <dbReference type="NCBI Taxonomy" id="2877122"/>
    <lineage>
        <taxon>Bacteria</taxon>
        <taxon>Pseudomonadati</taxon>
        <taxon>Bacteroidota</taxon>
        <taxon>Flavobacteriia</taxon>
        <taxon>Flavobacteriales</taxon>
        <taxon>Flavobacteriaceae</taxon>
        <taxon>Winogradskyella</taxon>
    </lineage>
</organism>
<reference evidence="4" key="1">
    <citation type="submission" date="2023-07" db="EMBL/GenBank/DDBJ databases">
        <authorList>
            <person name="Yue Y."/>
        </authorList>
    </citation>
    <scope>NUCLEOTIDE SEQUENCE [LARGE SCALE GENOMIC DNA]</scope>
    <source>
        <strain evidence="4">2Y89</strain>
    </source>
</reference>
<dbReference type="NCBIfam" id="TIGR04183">
    <property type="entry name" value="Por_Secre_tail"/>
    <property type="match status" value="1"/>
</dbReference>
<evidence type="ECO:0000313" key="3">
    <source>
        <dbReference type="EMBL" id="MCA0152208.1"/>
    </source>
</evidence>
<dbReference type="Pfam" id="PF18962">
    <property type="entry name" value="Por_Secre_tail"/>
    <property type="match status" value="1"/>
</dbReference>
<evidence type="ECO:0000256" key="1">
    <source>
        <dbReference type="ARBA" id="ARBA00022729"/>
    </source>
</evidence>
<keyword evidence="4" id="KW-1185">Reference proteome</keyword>
<dbReference type="EMBL" id="JAIUJS010000001">
    <property type="protein sequence ID" value="MCA0152208.1"/>
    <property type="molecule type" value="Genomic_DNA"/>
</dbReference>
<keyword evidence="1" id="KW-0732">Signal</keyword>
<feature type="domain" description="Secretion system C-terminal sorting" evidence="2">
    <location>
        <begin position="3"/>
        <end position="56"/>
    </location>
</feature>
<comment type="caution">
    <text evidence="3">The sequence shown here is derived from an EMBL/GenBank/DDBJ whole genome shotgun (WGS) entry which is preliminary data.</text>
</comment>
<proteinExistence type="predicted"/>
<accession>A0ABS7XX33</accession>
<sequence length="57" mass="6400">MAQISVTNILGQRVYQNGNAYPGSYTEYDLQGLTTGTYIVQLVTEDNIKLTKKFIVK</sequence>
<name>A0ABS7XX33_9FLAO</name>
<evidence type="ECO:0000313" key="4">
    <source>
        <dbReference type="Proteomes" id="UP001198402"/>
    </source>
</evidence>
<dbReference type="Proteomes" id="UP001198402">
    <property type="component" value="Unassembled WGS sequence"/>
</dbReference>